<feature type="active site" evidence="7">
    <location>
        <position position="462"/>
    </location>
</feature>
<accession>A0AAE0GV63</accession>
<comment type="caution">
    <text evidence="12">The sequence shown here is derived from an EMBL/GenBank/DDBJ whole genome shotgun (WGS) entry which is preliminary data.</text>
</comment>
<dbReference type="InterPro" id="IPR033121">
    <property type="entry name" value="PEPTIDASE_A1"/>
</dbReference>
<comment type="similarity">
    <text evidence="1 9">Belongs to the peptidase A1 family.</text>
</comment>
<dbReference type="SUPFAM" id="SSF50630">
    <property type="entry name" value="Acid proteases"/>
    <property type="match status" value="2"/>
</dbReference>
<feature type="active site" evidence="7">
    <location>
        <position position="647"/>
    </location>
</feature>
<dbReference type="PRINTS" id="PR00792">
    <property type="entry name" value="PEPSIN"/>
</dbReference>
<dbReference type="Gene3D" id="2.40.70.10">
    <property type="entry name" value="Acid Proteases"/>
    <property type="match status" value="4"/>
</dbReference>
<dbReference type="Proteomes" id="UP001190700">
    <property type="component" value="Unassembled WGS sequence"/>
</dbReference>
<dbReference type="FunFam" id="2.40.70.10:FF:000004">
    <property type="entry name" value="Pepsin A"/>
    <property type="match status" value="2"/>
</dbReference>
<keyword evidence="10" id="KW-0732">Signal</keyword>
<dbReference type="Pfam" id="PF00026">
    <property type="entry name" value="Asp"/>
    <property type="match status" value="2"/>
</dbReference>
<keyword evidence="4 9" id="KW-0378">Hydrolase</keyword>
<dbReference type="InterPro" id="IPR001461">
    <property type="entry name" value="Aspartic_peptidase_A1"/>
</dbReference>
<evidence type="ECO:0000256" key="3">
    <source>
        <dbReference type="ARBA" id="ARBA00022750"/>
    </source>
</evidence>
<dbReference type="PROSITE" id="PS00141">
    <property type="entry name" value="ASP_PROTEASE"/>
    <property type="match status" value="2"/>
</dbReference>
<feature type="chain" id="PRO_5042182881" description="Peptidase A1 domain-containing protein" evidence="10">
    <location>
        <begin position="19"/>
        <end position="772"/>
    </location>
</feature>
<evidence type="ECO:0000256" key="1">
    <source>
        <dbReference type="ARBA" id="ARBA00007447"/>
    </source>
</evidence>
<protein>
    <recommendedName>
        <fullName evidence="11">Peptidase A1 domain-containing protein</fullName>
    </recommendedName>
</protein>
<keyword evidence="3 9" id="KW-0064">Aspartyl protease</keyword>
<keyword evidence="5 8" id="KW-1015">Disulfide bond</keyword>
<sequence length="772" mass="82842">MAARTGIVFLALIVAVQCRLVPEADVAPQMTRLSLEKMEMSRDAVKKQGASLNARYVGNDANGDDVMLYDYQNAQYYAEIKIGTPGETFKVVMDTGSSNLWVPGHKCYSIPCFTHPTYHPAKSSTYQANGTAFSIQYGSGSLTGVFDTDNVQLGDFLVKDQSFAESTKEPGVSFIAGKFDGILGLAFQKISVAGQVPVFDNMVAQKLVSEKVFAFWLGRNPTASGPTGGEITFGGLDSAHYTGDITYAPLTAETYWQFKTDSIVVAGQTLASNVNVIADTGTSLITGPKAEVEKLQAAIGAKPLVEGEYTVDCSKIPTMPAIEFTINGVKMVLEAKDYVLQIETECLSGFMGLDLPSQLGPQWILGDVFIGKFYTVFDGANSRVGFATAATVQEEPKMTRVAINKMETSRDLVKKQGASLNARYVGNDANGDDVMLYDYQNAQYYAEIKIGTPGETFKVVMDTGSSNLWVPGHKCYSIPCFTHPTYHPAKSSTYQANGTAFSIQYGSGSLTGVFDTDNVQLGDFLVKDQSFAESTKEPGVSFIAGKFDGILGLAFQKISVAGQVPVFDNMVAQKLVSEKVFAFWLGRNPTASGPTGGEITFGGLDSAHYTGDITYAPLTAETYWQFKTDSIVVAGQTLASNVNVIADTGTSLITGPKAEVEKLQAAIGAKPLVEGEYTVDCSKIPTMPAIEFTINGVKMVLEAKDYVLQIETECLSGFMGLDLPSQLGPQWILGDVFIGKFYTVFDGANSRVGFATAAAAEADTEKLSAITL</sequence>
<evidence type="ECO:0000313" key="12">
    <source>
        <dbReference type="EMBL" id="KAK3284678.1"/>
    </source>
</evidence>
<dbReference type="PANTHER" id="PTHR47966:SF51">
    <property type="entry name" value="BETA-SITE APP-CLEAVING ENZYME, ISOFORM A-RELATED"/>
    <property type="match status" value="1"/>
</dbReference>
<evidence type="ECO:0000313" key="13">
    <source>
        <dbReference type="Proteomes" id="UP001190700"/>
    </source>
</evidence>
<feature type="domain" description="Peptidase A1" evidence="11">
    <location>
        <begin position="444"/>
        <end position="755"/>
    </location>
</feature>
<proteinExistence type="inferred from homology"/>
<feature type="signal peptide" evidence="10">
    <location>
        <begin position="1"/>
        <end position="18"/>
    </location>
</feature>
<dbReference type="GO" id="GO:0006508">
    <property type="term" value="P:proteolysis"/>
    <property type="evidence" value="ECO:0007669"/>
    <property type="project" value="UniProtKB-KW"/>
</dbReference>
<evidence type="ECO:0000256" key="5">
    <source>
        <dbReference type="ARBA" id="ARBA00023157"/>
    </source>
</evidence>
<keyword evidence="2 9" id="KW-0645">Protease</keyword>
<evidence type="ECO:0000259" key="11">
    <source>
        <dbReference type="PROSITE" id="PS51767"/>
    </source>
</evidence>
<evidence type="ECO:0000256" key="7">
    <source>
        <dbReference type="PIRSR" id="PIRSR601461-1"/>
    </source>
</evidence>
<feature type="disulfide bond" evidence="8">
    <location>
        <begin position="475"/>
        <end position="480"/>
    </location>
</feature>
<gene>
    <name evidence="12" type="ORF">CYMTET_7685</name>
</gene>
<feature type="disulfide bond" evidence="8">
    <location>
        <begin position="681"/>
        <end position="714"/>
    </location>
</feature>
<keyword evidence="13" id="KW-1185">Reference proteome</keyword>
<dbReference type="AlphaFoldDB" id="A0AAE0GV63"/>
<dbReference type="PROSITE" id="PS51767">
    <property type="entry name" value="PEPTIDASE_A1"/>
    <property type="match status" value="2"/>
</dbReference>
<dbReference type="InterPro" id="IPR021109">
    <property type="entry name" value="Peptidase_aspartic_dom_sf"/>
</dbReference>
<name>A0AAE0GV63_9CHLO</name>
<dbReference type="GO" id="GO:0004190">
    <property type="term" value="F:aspartic-type endopeptidase activity"/>
    <property type="evidence" value="ECO:0007669"/>
    <property type="project" value="UniProtKB-KW"/>
</dbReference>
<evidence type="ECO:0000256" key="4">
    <source>
        <dbReference type="ARBA" id="ARBA00022801"/>
    </source>
</evidence>
<dbReference type="EMBL" id="LGRX02002205">
    <property type="protein sequence ID" value="KAK3284678.1"/>
    <property type="molecule type" value="Genomic_DNA"/>
</dbReference>
<feature type="domain" description="Peptidase A1" evidence="11">
    <location>
        <begin position="76"/>
        <end position="387"/>
    </location>
</feature>
<reference evidence="12 13" key="1">
    <citation type="journal article" date="2015" name="Genome Biol. Evol.">
        <title>Comparative Genomics of a Bacterivorous Green Alga Reveals Evolutionary Causalities and Consequences of Phago-Mixotrophic Mode of Nutrition.</title>
        <authorList>
            <person name="Burns J.A."/>
            <person name="Paasch A."/>
            <person name="Narechania A."/>
            <person name="Kim E."/>
        </authorList>
    </citation>
    <scope>NUCLEOTIDE SEQUENCE [LARGE SCALE GENOMIC DNA]</scope>
    <source>
        <strain evidence="12 13">PLY_AMNH</strain>
    </source>
</reference>
<keyword evidence="6" id="KW-0325">Glycoprotein</keyword>
<evidence type="ECO:0000256" key="6">
    <source>
        <dbReference type="ARBA" id="ARBA00023180"/>
    </source>
</evidence>
<evidence type="ECO:0000256" key="2">
    <source>
        <dbReference type="ARBA" id="ARBA00022670"/>
    </source>
</evidence>
<dbReference type="PANTHER" id="PTHR47966">
    <property type="entry name" value="BETA-SITE APP-CLEAVING ENZYME, ISOFORM A-RELATED"/>
    <property type="match status" value="1"/>
</dbReference>
<dbReference type="FunFam" id="2.40.70.10:FF:000002">
    <property type="entry name" value="Vacuolar aspartic proteinase"/>
    <property type="match status" value="2"/>
</dbReference>
<organism evidence="12 13">
    <name type="scientific">Cymbomonas tetramitiformis</name>
    <dbReference type="NCBI Taxonomy" id="36881"/>
    <lineage>
        <taxon>Eukaryota</taxon>
        <taxon>Viridiplantae</taxon>
        <taxon>Chlorophyta</taxon>
        <taxon>Pyramimonadophyceae</taxon>
        <taxon>Pyramimonadales</taxon>
        <taxon>Pyramimonadaceae</taxon>
        <taxon>Cymbomonas</taxon>
    </lineage>
</organism>
<dbReference type="InterPro" id="IPR001969">
    <property type="entry name" value="Aspartic_peptidase_AS"/>
</dbReference>
<evidence type="ECO:0000256" key="8">
    <source>
        <dbReference type="PIRSR" id="PIRSR601461-2"/>
    </source>
</evidence>
<evidence type="ECO:0000256" key="9">
    <source>
        <dbReference type="RuleBase" id="RU000454"/>
    </source>
</evidence>
<evidence type="ECO:0000256" key="10">
    <source>
        <dbReference type="SAM" id="SignalP"/>
    </source>
</evidence>